<dbReference type="Proteomes" id="UP001275084">
    <property type="component" value="Unassembled WGS sequence"/>
</dbReference>
<comment type="caution">
    <text evidence="3">The sequence shown here is derived from an EMBL/GenBank/DDBJ whole genome shotgun (WGS) entry which is preliminary data.</text>
</comment>
<dbReference type="AlphaFoldDB" id="A0AAJ0HC50"/>
<evidence type="ECO:0000256" key="2">
    <source>
        <dbReference type="SAM" id="Phobius"/>
    </source>
</evidence>
<keyword evidence="2" id="KW-1133">Transmembrane helix</keyword>
<feature type="transmembrane region" description="Helical" evidence="2">
    <location>
        <begin position="54"/>
        <end position="87"/>
    </location>
</feature>
<keyword evidence="2" id="KW-0472">Membrane</keyword>
<dbReference type="EMBL" id="JAUIQD010000006">
    <property type="protein sequence ID" value="KAK3346882.1"/>
    <property type="molecule type" value="Genomic_DNA"/>
</dbReference>
<feature type="region of interest" description="Disordered" evidence="1">
    <location>
        <begin position="124"/>
        <end position="143"/>
    </location>
</feature>
<sequence>MGRRGGGGDLSERDKIILISCLVGIPYLLVSMVVGAIMFKRIWNKMPKVKKDRALTLLVGLACCTLSFLWLPGLILSCIFGILKWLLCSPGHTCCGLNCHDATTGGKEGENTPANLELGTLEGRISAPPATEAPMEVPKARTR</sequence>
<evidence type="ECO:0000313" key="3">
    <source>
        <dbReference type="EMBL" id="KAK3346882.1"/>
    </source>
</evidence>
<gene>
    <name evidence="3" type="ORF">B0T25DRAFT_553079</name>
</gene>
<accession>A0AAJ0HC50</accession>
<proteinExistence type="predicted"/>
<keyword evidence="2" id="KW-0812">Transmembrane</keyword>
<reference evidence="3" key="1">
    <citation type="journal article" date="2023" name="Mol. Phylogenet. Evol.">
        <title>Genome-scale phylogeny and comparative genomics of the fungal order Sordariales.</title>
        <authorList>
            <person name="Hensen N."/>
            <person name="Bonometti L."/>
            <person name="Westerberg I."/>
            <person name="Brannstrom I.O."/>
            <person name="Guillou S."/>
            <person name="Cros-Aarteil S."/>
            <person name="Calhoun S."/>
            <person name="Haridas S."/>
            <person name="Kuo A."/>
            <person name="Mondo S."/>
            <person name="Pangilinan J."/>
            <person name="Riley R."/>
            <person name="LaButti K."/>
            <person name="Andreopoulos B."/>
            <person name="Lipzen A."/>
            <person name="Chen C."/>
            <person name="Yan M."/>
            <person name="Daum C."/>
            <person name="Ng V."/>
            <person name="Clum A."/>
            <person name="Steindorff A."/>
            <person name="Ohm R.A."/>
            <person name="Martin F."/>
            <person name="Silar P."/>
            <person name="Natvig D.O."/>
            <person name="Lalanne C."/>
            <person name="Gautier V."/>
            <person name="Ament-Velasquez S.L."/>
            <person name="Kruys A."/>
            <person name="Hutchinson M.I."/>
            <person name="Powell A.J."/>
            <person name="Barry K."/>
            <person name="Miller A.N."/>
            <person name="Grigoriev I.V."/>
            <person name="Debuchy R."/>
            <person name="Gladieux P."/>
            <person name="Hiltunen Thoren M."/>
            <person name="Johannesson H."/>
        </authorList>
    </citation>
    <scope>NUCLEOTIDE SEQUENCE</scope>
    <source>
        <strain evidence="3">CBS 955.72</strain>
    </source>
</reference>
<feature type="transmembrane region" description="Helical" evidence="2">
    <location>
        <begin position="16"/>
        <end position="42"/>
    </location>
</feature>
<protein>
    <submittedName>
        <fullName evidence="3">Uncharacterized protein</fullName>
    </submittedName>
</protein>
<evidence type="ECO:0000313" key="4">
    <source>
        <dbReference type="Proteomes" id="UP001275084"/>
    </source>
</evidence>
<keyword evidence="4" id="KW-1185">Reference proteome</keyword>
<evidence type="ECO:0000256" key="1">
    <source>
        <dbReference type="SAM" id="MobiDB-lite"/>
    </source>
</evidence>
<organism evidence="3 4">
    <name type="scientific">Lasiosphaeria hispida</name>
    <dbReference type="NCBI Taxonomy" id="260671"/>
    <lineage>
        <taxon>Eukaryota</taxon>
        <taxon>Fungi</taxon>
        <taxon>Dikarya</taxon>
        <taxon>Ascomycota</taxon>
        <taxon>Pezizomycotina</taxon>
        <taxon>Sordariomycetes</taxon>
        <taxon>Sordariomycetidae</taxon>
        <taxon>Sordariales</taxon>
        <taxon>Lasiosphaeriaceae</taxon>
        <taxon>Lasiosphaeria</taxon>
    </lineage>
</organism>
<name>A0AAJ0HC50_9PEZI</name>
<reference evidence="3" key="2">
    <citation type="submission" date="2023-06" db="EMBL/GenBank/DDBJ databases">
        <authorList>
            <consortium name="Lawrence Berkeley National Laboratory"/>
            <person name="Haridas S."/>
            <person name="Hensen N."/>
            <person name="Bonometti L."/>
            <person name="Westerberg I."/>
            <person name="Brannstrom I.O."/>
            <person name="Guillou S."/>
            <person name="Cros-Aarteil S."/>
            <person name="Calhoun S."/>
            <person name="Kuo A."/>
            <person name="Mondo S."/>
            <person name="Pangilinan J."/>
            <person name="Riley R."/>
            <person name="Labutti K."/>
            <person name="Andreopoulos B."/>
            <person name="Lipzen A."/>
            <person name="Chen C."/>
            <person name="Yanf M."/>
            <person name="Daum C."/>
            <person name="Ng V."/>
            <person name="Clum A."/>
            <person name="Steindorff A."/>
            <person name="Ohm R."/>
            <person name="Martin F."/>
            <person name="Silar P."/>
            <person name="Natvig D."/>
            <person name="Lalanne C."/>
            <person name="Gautier V."/>
            <person name="Ament-Velasquez S.L."/>
            <person name="Kruys A."/>
            <person name="Hutchinson M.I."/>
            <person name="Powell A.J."/>
            <person name="Barry K."/>
            <person name="Miller A.N."/>
            <person name="Grigoriev I.V."/>
            <person name="Debuchy R."/>
            <person name="Gladieux P."/>
            <person name="Thoren M.H."/>
            <person name="Johannesson H."/>
        </authorList>
    </citation>
    <scope>NUCLEOTIDE SEQUENCE</scope>
    <source>
        <strain evidence="3">CBS 955.72</strain>
    </source>
</reference>